<organism evidence="2 3">
    <name type="scientific">Methylopila musalis</name>
    <dbReference type="NCBI Taxonomy" id="1134781"/>
    <lineage>
        <taxon>Bacteria</taxon>
        <taxon>Pseudomonadati</taxon>
        <taxon>Pseudomonadota</taxon>
        <taxon>Alphaproteobacteria</taxon>
        <taxon>Hyphomicrobiales</taxon>
        <taxon>Methylopilaceae</taxon>
        <taxon>Methylopila</taxon>
    </lineage>
</organism>
<feature type="chain" id="PRO_5045654644" evidence="1">
    <location>
        <begin position="26"/>
        <end position="96"/>
    </location>
</feature>
<feature type="signal peptide" evidence="1">
    <location>
        <begin position="1"/>
        <end position="25"/>
    </location>
</feature>
<comment type="caution">
    <text evidence="2">The sequence shown here is derived from an EMBL/GenBank/DDBJ whole genome shotgun (WGS) entry which is preliminary data.</text>
</comment>
<keyword evidence="1" id="KW-0732">Signal</keyword>
<dbReference type="Proteomes" id="UP001597171">
    <property type="component" value="Unassembled WGS sequence"/>
</dbReference>
<name>A0ABW3ZAQ6_9HYPH</name>
<accession>A0ABW3ZAQ6</accession>
<dbReference type="RefSeq" id="WP_378776993.1">
    <property type="nucleotide sequence ID" value="NZ_JBHTMX010000229.1"/>
</dbReference>
<evidence type="ECO:0000313" key="2">
    <source>
        <dbReference type="EMBL" id="MFD1333440.1"/>
    </source>
</evidence>
<keyword evidence="3" id="KW-1185">Reference proteome</keyword>
<protein>
    <submittedName>
        <fullName evidence="2">Uncharacterized protein</fullName>
    </submittedName>
</protein>
<proteinExistence type="predicted"/>
<sequence>MTRLAGRLMFALVLQLIVAGGAAHAGHETARRCEPPRVFKTPYKEQVCYAGDYGYAACRWIKRTYVVRTPGECVRPVLYDDAERISPRARSLSTKG</sequence>
<dbReference type="EMBL" id="JBHTMX010000229">
    <property type="protein sequence ID" value="MFD1333440.1"/>
    <property type="molecule type" value="Genomic_DNA"/>
</dbReference>
<evidence type="ECO:0000313" key="3">
    <source>
        <dbReference type="Proteomes" id="UP001597171"/>
    </source>
</evidence>
<evidence type="ECO:0000256" key="1">
    <source>
        <dbReference type="SAM" id="SignalP"/>
    </source>
</evidence>
<reference evidence="3" key="1">
    <citation type="journal article" date="2019" name="Int. J. Syst. Evol. Microbiol.">
        <title>The Global Catalogue of Microorganisms (GCM) 10K type strain sequencing project: providing services to taxonomists for standard genome sequencing and annotation.</title>
        <authorList>
            <consortium name="The Broad Institute Genomics Platform"/>
            <consortium name="The Broad Institute Genome Sequencing Center for Infectious Disease"/>
            <person name="Wu L."/>
            <person name="Ma J."/>
        </authorList>
    </citation>
    <scope>NUCLEOTIDE SEQUENCE [LARGE SCALE GENOMIC DNA]</scope>
    <source>
        <strain evidence="3">CCUG 61696</strain>
    </source>
</reference>
<gene>
    <name evidence="2" type="ORF">ACFQ4O_15680</name>
</gene>